<organism evidence="2 3">
    <name type="scientific">Paramecium sonneborni</name>
    <dbReference type="NCBI Taxonomy" id="65129"/>
    <lineage>
        <taxon>Eukaryota</taxon>
        <taxon>Sar</taxon>
        <taxon>Alveolata</taxon>
        <taxon>Ciliophora</taxon>
        <taxon>Intramacronucleata</taxon>
        <taxon>Oligohymenophorea</taxon>
        <taxon>Peniculida</taxon>
        <taxon>Parameciidae</taxon>
        <taxon>Paramecium</taxon>
    </lineage>
</organism>
<feature type="compositionally biased region" description="Low complexity" evidence="1">
    <location>
        <begin position="865"/>
        <end position="881"/>
    </location>
</feature>
<dbReference type="AlphaFoldDB" id="A0A8S1NE81"/>
<protein>
    <submittedName>
        <fullName evidence="2">Uncharacterized protein</fullName>
    </submittedName>
</protein>
<dbReference type="EMBL" id="CAJJDN010000053">
    <property type="protein sequence ID" value="CAD8088626.1"/>
    <property type="molecule type" value="Genomic_DNA"/>
</dbReference>
<name>A0A8S1NE81_9CILI</name>
<gene>
    <name evidence="2" type="ORF">PSON_ATCC_30995.1.T0530012</name>
</gene>
<evidence type="ECO:0000256" key="1">
    <source>
        <dbReference type="SAM" id="MobiDB-lite"/>
    </source>
</evidence>
<feature type="region of interest" description="Disordered" evidence="1">
    <location>
        <begin position="766"/>
        <end position="807"/>
    </location>
</feature>
<feature type="compositionally biased region" description="Basic and acidic residues" evidence="1">
    <location>
        <begin position="768"/>
        <end position="777"/>
    </location>
</feature>
<feature type="compositionally biased region" description="Basic and acidic residues" evidence="1">
    <location>
        <begin position="882"/>
        <end position="893"/>
    </location>
</feature>
<sequence>MNYANPFSLTSYTSILSPKEQRSRLTSFLSNNQSIKSNKSMSPKMNFIPQSKFLKTDQLSPKSQFFTKNDNQKLPKKTTDRIKFVSEHTSTPYLYIQKKKNEIRLPILPKLSPEPKIESTRIPDINIMTEPTITIEEQGEEFKSITKQRKQQQLLLNKSNNLLQVSQLSQNQDDQLSNSKLSIRSRFKKAVQSSFHSPPRKSLFNVIISHEFNVLHEEEGFELQKRFEPGNQILASKFLMKIKQNVTKKQKFIKDNIHLKKGFGLINIEQFNVSTKAFQRKINLIHSTSSRSLMHQEQFSLLPKSSRKSINSINSQTQNNFLFVTSDKKLDKLNYNSKQQNSKEKGKELDQIKVFEKTKFNIIITYENVEKLVLQFNRPQYLNQQKDTTEEITPLLPPQSSRQIVPLSFIPSNNLQSSRKLDYNQSSRNLMAKRFSLLSVPSIFSEEAGNNADLKYDFSKPNLYVRVYYQNKLYKLMQKTNYTKSNLQEMEENFRPKIALTSSTILTNIYTVMSTSEQGIRQRKITNENLSDKYQFLGIQFPKYCIEKEKMIYNYEDENTNRSGTFTSEESDDDVSLDNFLESPAKNKPVTQQNICLKSQQTLNYQDQYNQQTQTQFIKDEPPDEKQLSTGALILIKKIRMAYQIPLSLQPIISVLEQKTKNHILTCHVIMCEDQEMGVLTDKHQKVFEELIQYQRNSTLNKVISQAIDFRYPSILIGRYNCQTRMIDVEHQDPIPATTILEKQESRYDKPETQPQQQIQIRNLARTQKLDQKDSTNKRQTMNAGKKQNQNQQGLTKQDSLQVTQPQQWNRRAMQSGELTNPLTITNQQNSNFFTQTSTVMITKPTIASQQSVFRVASSKHIDINSSQQDISSSFHSSQNSESRRSSKVEQIQHQHSSQTQYTQLPQQLVSQLKMQSQNVDSFESAQIENDKFYLLQESKNALSMYMYALRMRTHIKESQRRQKLDTKKQIQLAIYDHNFTEVLHCNVPSLQIIFN</sequence>
<accession>A0A8S1NE81</accession>
<evidence type="ECO:0000313" key="3">
    <source>
        <dbReference type="Proteomes" id="UP000692954"/>
    </source>
</evidence>
<reference evidence="2" key="1">
    <citation type="submission" date="2021-01" db="EMBL/GenBank/DDBJ databases">
        <authorList>
            <consortium name="Genoscope - CEA"/>
            <person name="William W."/>
        </authorList>
    </citation>
    <scope>NUCLEOTIDE SEQUENCE</scope>
</reference>
<keyword evidence="3" id="KW-1185">Reference proteome</keyword>
<feature type="region of interest" description="Disordered" evidence="1">
    <location>
        <begin position="865"/>
        <end position="902"/>
    </location>
</feature>
<dbReference type="Proteomes" id="UP000692954">
    <property type="component" value="Unassembled WGS sequence"/>
</dbReference>
<proteinExistence type="predicted"/>
<feature type="compositionally biased region" description="Polar residues" evidence="1">
    <location>
        <begin position="795"/>
        <end position="807"/>
    </location>
</feature>
<dbReference type="OrthoDB" id="194358at2759"/>
<evidence type="ECO:0000313" key="2">
    <source>
        <dbReference type="EMBL" id="CAD8088626.1"/>
    </source>
</evidence>
<feature type="compositionally biased region" description="Low complexity" evidence="1">
    <location>
        <begin position="785"/>
        <end position="794"/>
    </location>
</feature>
<comment type="caution">
    <text evidence="2">The sequence shown here is derived from an EMBL/GenBank/DDBJ whole genome shotgun (WGS) entry which is preliminary data.</text>
</comment>